<sequence>MSSLNKRHPGFFPSDLQLCQRVFDQICCERKLDRMSLKPDVQQLAATVFWLFENGCSNESELLECFRRLRH</sequence>
<evidence type="ECO:0000313" key="1">
    <source>
        <dbReference type="EMBL" id="MFD1984137.1"/>
    </source>
</evidence>
<comment type="caution">
    <text evidence="1">The sequence shown here is derived from an EMBL/GenBank/DDBJ whole genome shotgun (WGS) entry which is preliminary data.</text>
</comment>
<protein>
    <recommendedName>
        <fullName evidence="3">DUF982 domain-containing protein</fullName>
    </recommendedName>
</protein>
<evidence type="ECO:0000313" key="2">
    <source>
        <dbReference type="Proteomes" id="UP001597405"/>
    </source>
</evidence>
<organism evidence="1 2">
    <name type="scientific">Mesorhizobium newzealandense</name>
    <dbReference type="NCBI Taxonomy" id="1300302"/>
    <lineage>
        <taxon>Bacteria</taxon>
        <taxon>Pseudomonadati</taxon>
        <taxon>Pseudomonadota</taxon>
        <taxon>Alphaproteobacteria</taxon>
        <taxon>Hyphomicrobiales</taxon>
        <taxon>Phyllobacteriaceae</taxon>
        <taxon>Mesorhizobium</taxon>
    </lineage>
</organism>
<dbReference type="Proteomes" id="UP001597405">
    <property type="component" value="Unassembled WGS sequence"/>
</dbReference>
<name>A0ABW4U9A4_9HYPH</name>
<dbReference type="RefSeq" id="WP_379099726.1">
    <property type="nucleotide sequence ID" value="NZ_JBHUGZ010000010.1"/>
</dbReference>
<accession>A0ABW4U9A4</accession>
<keyword evidence="2" id="KW-1185">Reference proteome</keyword>
<dbReference type="EMBL" id="JBHUGZ010000010">
    <property type="protein sequence ID" value="MFD1984137.1"/>
    <property type="molecule type" value="Genomic_DNA"/>
</dbReference>
<reference evidence="2" key="1">
    <citation type="journal article" date="2019" name="Int. J. Syst. Evol. Microbiol.">
        <title>The Global Catalogue of Microorganisms (GCM) 10K type strain sequencing project: providing services to taxonomists for standard genome sequencing and annotation.</title>
        <authorList>
            <consortium name="The Broad Institute Genomics Platform"/>
            <consortium name="The Broad Institute Genome Sequencing Center for Infectious Disease"/>
            <person name="Wu L."/>
            <person name="Ma J."/>
        </authorList>
    </citation>
    <scope>NUCLEOTIDE SEQUENCE [LARGE SCALE GENOMIC DNA]</scope>
    <source>
        <strain evidence="2">CGMCC 1.16225</strain>
    </source>
</reference>
<gene>
    <name evidence="1" type="ORF">ACFSOZ_15890</name>
</gene>
<proteinExistence type="predicted"/>
<evidence type="ECO:0008006" key="3">
    <source>
        <dbReference type="Google" id="ProtNLM"/>
    </source>
</evidence>